<evidence type="ECO:0000256" key="2">
    <source>
        <dbReference type="ARBA" id="ARBA00023125"/>
    </source>
</evidence>
<dbReference type="EMBL" id="JANHNZ010000012">
    <property type="protein sequence ID" value="MCQ9210711.1"/>
    <property type="molecule type" value="Genomic_DNA"/>
</dbReference>
<proteinExistence type="predicted"/>
<organism evidence="6 7">
    <name type="scientific">Granulicatella seriolae</name>
    <dbReference type="NCBI Taxonomy" id="2967226"/>
    <lineage>
        <taxon>Bacteria</taxon>
        <taxon>Bacillati</taxon>
        <taxon>Bacillota</taxon>
        <taxon>Bacilli</taxon>
        <taxon>Lactobacillales</taxon>
        <taxon>Carnobacteriaceae</taxon>
        <taxon>Granulicatella</taxon>
    </lineage>
</organism>
<dbReference type="InterPro" id="IPR046335">
    <property type="entry name" value="LacI/GalR-like_sensor"/>
</dbReference>
<dbReference type="Proteomes" id="UP001059480">
    <property type="component" value="Unassembled WGS sequence"/>
</dbReference>
<dbReference type="SUPFAM" id="SSF53822">
    <property type="entry name" value="Periplasmic binding protein-like I"/>
    <property type="match status" value="1"/>
</dbReference>
<dbReference type="PANTHER" id="PTHR30146:SF154">
    <property type="entry name" value="TRANSCRIPTION REGULATOR, MEMBER OF GALR FAMILY"/>
    <property type="match status" value="1"/>
</dbReference>
<feature type="domain" description="Transcriptional regulator LacI/GalR-like sensor" evidence="5">
    <location>
        <begin position="149"/>
        <end position="304"/>
    </location>
</feature>
<evidence type="ECO:0000259" key="5">
    <source>
        <dbReference type="Pfam" id="PF13377"/>
    </source>
</evidence>
<dbReference type="InterPro" id="IPR028082">
    <property type="entry name" value="Peripla_BP_I"/>
</dbReference>
<evidence type="ECO:0000256" key="3">
    <source>
        <dbReference type="ARBA" id="ARBA00023163"/>
    </source>
</evidence>
<dbReference type="RefSeq" id="WP_256945823.1">
    <property type="nucleotide sequence ID" value="NZ_JANHNZ010000012.1"/>
</dbReference>
<protein>
    <submittedName>
        <fullName evidence="6">Trehalose repressor</fullName>
    </submittedName>
</protein>
<keyword evidence="3" id="KW-0804">Transcription</keyword>
<feature type="region of interest" description="Disordered" evidence="4">
    <location>
        <begin position="1"/>
        <end position="30"/>
    </location>
</feature>
<sequence>MTTGQTGLAQSNGSKYTNGEGISQQTTGRTSLVDLTPKPTVIGVIIPRFDSPSTVLTLKGIDCVAQDKGYQVLVANCHQKVDQEVAAIYRFAHEKVAGIIWLAGQITSQHLDALDESGLPAVVVGQEHERLYSVVHDDYQAGYEMGQAIVGLGHQHVTYIGVPEEDRAVGRIRKAGVINGLREAGARGVEVLESDFSSESAVAKGEQLLAEHRRTVLIAATDTMAIGLLKAASNLGVSVPNQVCIAGFGGYDLGNYVQPTLSTVQYQFQKAGATAMVTLANLINEVATPRVTLMPVKLKLRQSTTQVRKMKKLKSFL</sequence>
<gene>
    <name evidence="6" type="ORF">NPA36_09150</name>
</gene>
<dbReference type="PANTHER" id="PTHR30146">
    <property type="entry name" value="LACI-RELATED TRANSCRIPTIONAL REPRESSOR"/>
    <property type="match status" value="1"/>
</dbReference>
<dbReference type="Pfam" id="PF13377">
    <property type="entry name" value="Peripla_BP_3"/>
    <property type="match status" value="1"/>
</dbReference>
<keyword evidence="7" id="KW-1185">Reference proteome</keyword>
<evidence type="ECO:0000256" key="4">
    <source>
        <dbReference type="SAM" id="MobiDB-lite"/>
    </source>
</evidence>
<keyword evidence="2" id="KW-0238">DNA-binding</keyword>
<evidence type="ECO:0000313" key="6">
    <source>
        <dbReference type="EMBL" id="MCQ9210711.1"/>
    </source>
</evidence>
<keyword evidence="1" id="KW-0805">Transcription regulation</keyword>
<evidence type="ECO:0000313" key="7">
    <source>
        <dbReference type="Proteomes" id="UP001059480"/>
    </source>
</evidence>
<dbReference type="Gene3D" id="3.40.50.2300">
    <property type="match status" value="2"/>
</dbReference>
<accession>A0ABT1WQD8</accession>
<reference evidence="6" key="2">
    <citation type="journal article" date="2023" name="Curr. Microbiol.">
        <title>Granulicatella seriolae sp. nov., a Novel Facultative Anaerobe Isolated from Yellowtail Marine Fish.</title>
        <authorList>
            <person name="Lee M."/>
            <person name="Choi Y.J."/>
            <person name="Farooq A."/>
            <person name="Jeong J.B."/>
            <person name="Jung M.Y."/>
        </authorList>
    </citation>
    <scope>NUCLEOTIDE SEQUENCE</scope>
    <source>
        <strain evidence="6">S8</strain>
    </source>
</reference>
<reference evidence="6" key="1">
    <citation type="submission" date="2022-07" db="EMBL/GenBank/DDBJ databases">
        <authorList>
            <person name="Jung M.-Y."/>
            <person name="Lee M."/>
        </authorList>
    </citation>
    <scope>NUCLEOTIDE SEQUENCE</scope>
    <source>
        <strain evidence="6">S8</strain>
    </source>
</reference>
<dbReference type="CDD" id="cd01542">
    <property type="entry name" value="PBP1_TreR-like"/>
    <property type="match status" value="1"/>
</dbReference>
<comment type="caution">
    <text evidence="6">The sequence shown here is derived from an EMBL/GenBank/DDBJ whole genome shotgun (WGS) entry which is preliminary data.</text>
</comment>
<evidence type="ECO:0000256" key="1">
    <source>
        <dbReference type="ARBA" id="ARBA00023015"/>
    </source>
</evidence>
<name>A0ABT1WQD8_9LACT</name>
<reference evidence="6" key="3">
    <citation type="journal article" date="2023" name="Microbiol. Resour. Announc.">
        <title>Draft Genome Sequence of Granulicatella sp. Strain S8, Isolated from a Marine Fish, Seriola quinqueradiata.</title>
        <authorList>
            <person name="Lee M."/>
            <person name="Farooq A."/>
            <person name="Jeong J.B."/>
            <person name="Jung M.Y."/>
        </authorList>
    </citation>
    <scope>NUCLEOTIDE SEQUENCE</scope>
    <source>
        <strain evidence="6">S8</strain>
    </source>
</reference>